<proteinExistence type="predicted"/>
<dbReference type="SUPFAM" id="SSF56973">
    <property type="entry name" value="Aerolisin/ETX pore-forming domain"/>
    <property type="match status" value="1"/>
</dbReference>
<accession>A0AAD7GA87</accession>
<dbReference type="Gene3D" id="2.170.15.10">
    <property type="entry name" value="Proaerolysin, chain A, domain 3"/>
    <property type="match status" value="1"/>
</dbReference>
<protein>
    <submittedName>
        <fullName evidence="1">Cytolysin</fullName>
    </submittedName>
</protein>
<evidence type="ECO:0000313" key="2">
    <source>
        <dbReference type="Proteomes" id="UP001221757"/>
    </source>
</evidence>
<reference evidence="1" key="1">
    <citation type="submission" date="2023-03" db="EMBL/GenBank/DDBJ databases">
        <title>Massive genome expansion in bonnet fungi (Mycena s.s.) driven by repeated elements and novel gene families across ecological guilds.</title>
        <authorList>
            <consortium name="Lawrence Berkeley National Laboratory"/>
            <person name="Harder C.B."/>
            <person name="Miyauchi S."/>
            <person name="Viragh M."/>
            <person name="Kuo A."/>
            <person name="Thoen E."/>
            <person name="Andreopoulos B."/>
            <person name="Lu D."/>
            <person name="Skrede I."/>
            <person name="Drula E."/>
            <person name="Henrissat B."/>
            <person name="Morin E."/>
            <person name="Kohler A."/>
            <person name="Barry K."/>
            <person name="LaButti K."/>
            <person name="Morin E."/>
            <person name="Salamov A."/>
            <person name="Lipzen A."/>
            <person name="Mereny Z."/>
            <person name="Hegedus B."/>
            <person name="Baldrian P."/>
            <person name="Stursova M."/>
            <person name="Weitz H."/>
            <person name="Taylor A."/>
            <person name="Grigoriev I.V."/>
            <person name="Nagy L.G."/>
            <person name="Martin F."/>
            <person name="Kauserud H."/>
        </authorList>
    </citation>
    <scope>NUCLEOTIDE SEQUENCE</scope>
    <source>
        <strain evidence="1">CBHHK067</strain>
    </source>
</reference>
<comment type="caution">
    <text evidence="1">The sequence shown here is derived from an EMBL/GenBank/DDBJ whole genome shotgun (WGS) entry which is preliminary data.</text>
</comment>
<dbReference type="AlphaFoldDB" id="A0AAD7GA87"/>
<dbReference type="CDD" id="cd20228">
    <property type="entry name" value="PFM_TDP-like"/>
    <property type="match status" value="1"/>
</dbReference>
<dbReference type="Proteomes" id="UP001221757">
    <property type="component" value="Unassembled WGS sequence"/>
</dbReference>
<sequence>MSGPGPRTSWEDLANLGWFRQQAYDRFNARRGGTMQGMGDIALNETFAHDWSWYSYNILLGPPRIAGDSIDTIESSSIAWTYDNSANLQEFTASWTETWTNSVRASLSISTHAGISLSQSISILGVGGSEFAMSISTDSTREETRENTHELSTTWGITVMPGETVHIERVRMVTNGQAVYHQDYGLAANSLMATKGHRFDGHYFWGFNINTTLNNPRGTMQLLGRSTQENYTFRIVRQRADGRRTVEPLPPPEGKSTRVRMSKECDAKFPMMVPGVEKSNM</sequence>
<evidence type="ECO:0000313" key="1">
    <source>
        <dbReference type="EMBL" id="KAJ7671887.1"/>
    </source>
</evidence>
<organism evidence="1 2">
    <name type="scientific">Mycena rosella</name>
    <name type="common">Pink bonnet</name>
    <name type="synonym">Agaricus rosellus</name>
    <dbReference type="NCBI Taxonomy" id="1033263"/>
    <lineage>
        <taxon>Eukaryota</taxon>
        <taxon>Fungi</taxon>
        <taxon>Dikarya</taxon>
        <taxon>Basidiomycota</taxon>
        <taxon>Agaricomycotina</taxon>
        <taxon>Agaricomycetes</taxon>
        <taxon>Agaricomycetidae</taxon>
        <taxon>Agaricales</taxon>
        <taxon>Marasmiineae</taxon>
        <taxon>Mycenaceae</taxon>
        <taxon>Mycena</taxon>
    </lineage>
</organism>
<name>A0AAD7GA87_MYCRO</name>
<dbReference type="EMBL" id="JARKIE010000171">
    <property type="protein sequence ID" value="KAJ7671887.1"/>
    <property type="molecule type" value="Genomic_DNA"/>
</dbReference>
<gene>
    <name evidence="1" type="ORF">B0H17DRAFT_193303</name>
</gene>
<keyword evidence="2" id="KW-1185">Reference proteome</keyword>